<dbReference type="GO" id="GO:0016787">
    <property type="term" value="F:hydrolase activity"/>
    <property type="evidence" value="ECO:0007669"/>
    <property type="project" value="UniProtKB-KW"/>
</dbReference>
<dbReference type="InterPro" id="IPR020023">
    <property type="entry name" value="PseG"/>
</dbReference>
<name>A0A5L4NPZ6_CAMLA</name>
<dbReference type="Gene3D" id="3.40.50.11190">
    <property type="match status" value="1"/>
</dbReference>
<sequence>MKKLLIYTNGGLSIGLGHIMRTLLLASKLKEIFNIVFVSLNKNNFISGHRLIKDSCFELVLIDKSEDIIDINSNYLLCDDCMINDDFFTYSKKYFEKIICIDDECVLKYYDVDILINPNPYAKELQYNTNIATKLLFDYQFLRDEFYKKIPIKIRPEIKNILLTLGGSDDKNLTYKIISIILPFIEKNNITLNVVIGGAFKFKDELIKIRHKNIVFFQNPVMSDLMVKNDIGICACGQTVYEFLFLKIPIIGIVLSEDQKRLAQYGSDKNILYYAKNIKDIAIFLEKSNYNNRLNMQYSMKLYKKYEKLEKIIDELL</sequence>
<proteinExistence type="predicted"/>
<accession>A0A5L4NPZ6</accession>
<dbReference type="AlphaFoldDB" id="A0A5L4NPZ6"/>
<organism evidence="1 2">
    <name type="scientific">Campylobacter lari</name>
    <dbReference type="NCBI Taxonomy" id="201"/>
    <lineage>
        <taxon>Bacteria</taxon>
        <taxon>Pseudomonadati</taxon>
        <taxon>Campylobacterota</taxon>
        <taxon>Epsilonproteobacteria</taxon>
        <taxon>Campylobacterales</taxon>
        <taxon>Campylobacteraceae</taxon>
        <taxon>Campylobacter</taxon>
    </lineage>
</organism>
<dbReference type="SUPFAM" id="SSF53756">
    <property type="entry name" value="UDP-Glycosyltransferase/glycogen phosphorylase"/>
    <property type="match status" value="1"/>
</dbReference>
<protein>
    <submittedName>
        <fullName evidence="1">UDP-2,4-diacetamido-2,4, 6-trideoxy-beta-L-altropyranose hydrolase</fullName>
        <ecNumber evidence="1">3.6.1.57</ecNumber>
    </submittedName>
</protein>
<dbReference type="Proteomes" id="UP000559808">
    <property type="component" value="Unassembled WGS sequence"/>
</dbReference>
<dbReference type="NCBIfam" id="TIGR03590">
    <property type="entry name" value="PseG"/>
    <property type="match status" value="1"/>
</dbReference>
<keyword evidence="1" id="KW-0378">Hydrolase</keyword>
<evidence type="ECO:0000313" key="1">
    <source>
        <dbReference type="EMBL" id="EAI3914766.1"/>
    </source>
</evidence>
<comment type="caution">
    <text evidence="1">The sequence shown here is derived from an EMBL/GenBank/DDBJ whole genome shotgun (WGS) entry which is preliminary data.</text>
</comment>
<evidence type="ECO:0000313" key="2">
    <source>
        <dbReference type="Proteomes" id="UP000559808"/>
    </source>
</evidence>
<dbReference type="Gene3D" id="3.40.50.2000">
    <property type="entry name" value="Glycogen Phosphorylase B"/>
    <property type="match status" value="1"/>
</dbReference>
<reference evidence="1 2" key="1">
    <citation type="submission" date="2018-05" db="EMBL/GenBank/DDBJ databases">
        <authorList>
            <consortium name="PulseNet: The National Subtyping Network for Foodborne Disease Surveillance"/>
            <person name="Tarr C.L."/>
            <person name="Trees E."/>
            <person name="Katz L.S."/>
            <person name="Carleton-Romer H.A."/>
            <person name="Stroika S."/>
            <person name="Kucerova Z."/>
            <person name="Roache K.F."/>
            <person name="Sabol A.L."/>
            <person name="Besser J."/>
            <person name="Gerner-Smidt P."/>
        </authorList>
    </citation>
    <scope>NUCLEOTIDE SEQUENCE [LARGE SCALE GENOMIC DNA]</scope>
    <source>
        <strain evidence="1 2">D6489</strain>
    </source>
</reference>
<gene>
    <name evidence="1" type="primary">pseG</name>
    <name evidence="1" type="ORF">YZ34_07070</name>
</gene>
<dbReference type="EC" id="3.6.1.57" evidence="1"/>
<dbReference type="EMBL" id="AABOWU010000016">
    <property type="protein sequence ID" value="EAI3914766.1"/>
    <property type="molecule type" value="Genomic_DNA"/>
</dbReference>